<organism evidence="2 3">
    <name type="scientific">Lithospermum erythrorhizon</name>
    <name type="common">Purple gromwell</name>
    <name type="synonym">Lithospermum officinale var. erythrorhizon</name>
    <dbReference type="NCBI Taxonomy" id="34254"/>
    <lineage>
        <taxon>Eukaryota</taxon>
        <taxon>Viridiplantae</taxon>
        <taxon>Streptophyta</taxon>
        <taxon>Embryophyta</taxon>
        <taxon>Tracheophyta</taxon>
        <taxon>Spermatophyta</taxon>
        <taxon>Magnoliopsida</taxon>
        <taxon>eudicotyledons</taxon>
        <taxon>Gunneridae</taxon>
        <taxon>Pentapetalae</taxon>
        <taxon>asterids</taxon>
        <taxon>lamiids</taxon>
        <taxon>Boraginales</taxon>
        <taxon>Boraginaceae</taxon>
        <taxon>Boraginoideae</taxon>
        <taxon>Lithospermeae</taxon>
        <taxon>Lithospermum</taxon>
    </lineage>
</organism>
<accession>A0AAV3NL36</accession>
<comment type="caution">
    <text evidence="2">The sequence shown here is derived from an EMBL/GenBank/DDBJ whole genome shotgun (WGS) entry which is preliminary data.</text>
</comment>
<dbReference type="Proteomes" id="UP001454036">
    <property type="component" value="Unassembled WGS sequence"/>
</dbReference>
<protein>
    <recommendedName>
        <fullName evidence="1">Retrotransposon gag domain-containing protein</fullName>
    </recommendedName>
</protein>
<sequence>MPSDHLTKCDAGGSSNADLQKQVDELKALLKDITPGRGPLKHSTLLPFSYRLRHAEMPRGFRMPKFKTFGGIGDSSNHLKSFESQLSFWASDDEVYAREFPSNLTGQALKWFHKLPPNSAYCWQDAVDLFMDKFGASIVADADERTLMEIQQKPGETLRSYATRFKEVATNIPIVNEKVTLISFFHGLRYGPLNEKLVLEPQTTRTELSKLVIQYIKLEEVKLLSEEMAEIRAKGKKPIDE</sequence>
<dbReference type="Pfam" id="PF03732">
    <property type="entry name" value="Retrotrans_gag"/>
    <property type="match status" value="1"/>
</dbReference>
<name>A0AAV3NL36_LITER</name>
<feature type="domain" description="Retrotransposon gag" evidence="1">
    <location>
        <begin position="100"/>
        <end position="189"/>
    </location>
</feature>
<proteinExistence type="predicted"/>
<dbReference type="PANTHER" id="PTHR33223">
    <property type="entry name" value="CCHC-TYPE DOMAIN-CONTAINING PROTEIN"/>
    <property type="match status" value="1"/>
</dbReference>
<reference evidence="2 3" key="1">
    <citation type="submission" date="2024-01" db="EMBL/GenBank/DDBJ databases">
        <title>The complete chloroplast genome sequence of Lithospermum erythrorhizon: insights into the phylogenetic relationship among Boraginaceae species and the maternal lineages of purple gromwells.</title>
        <authorList>
            <person name="Okada T."/>
            <person name="Watanabe K."/>
        </authorList>
    </citation>
    <scope>NUCLEOTIDE SEQUENCE [LARGE SCALE GENOMIC DNA]</scope>
</reference>
<dbReference type="PANTHER" id="PTHR33223:SF8">
    <property type="entry name" value="OS04G0172440 PROTEIN"/>
    <property type="match status" value="1"/>
</dbReference>
<dbReference type="EMBL" id="BAABME010000129">
    <property type="protein sequence ID" value="GAA0139894.1"/>
    <property type="molecule type" value="Genomic_DNA"/>
</dbReference>
<evidence type="ECO:0000259" key="1">
    <source>
        <dbReference type="Pfam" id="PF03732"/>
    </source>
</evidence>
<evidence type="ECO:0000313" key="3">
    <source>
        <dbReference type="Proteomes" id="UP001454036"/>
    </source>
</evidence>
<evidence type="ECO:0000313" key="2">
    <source>
        <dbReference type="EMBL" id="GAA0139894.1"/>
    </source>
</evidence>
<gene>
    <name evidence="2" type="ORF">LIER_01353</name>
</gene>
<keyword evidence="3" id="KW-1185">Reference proteome</keyword>
<dbReference type="InterPro" id="IPR005162">
    <property type="entry name" value="Retrotrans_gag_dom"/>
</dbReference>
<dbReference type="AlphaFoldDB" id="A0AAV3NL36"/>